<sequence length="48" mass="5322">MRVDCGRHSSYMPRHSWESLIKASSNAPQLLKIWSLTAAATVEFGSNS</sequence>
<dbReference type="AlphaFoldDB" id="L0NM87"/>
<dbReference type="EMBL" id="FO082820">
    <property type="protein sequence ID" value="CCF22024.1"/>
    <property type="molecule type" value="Genomic_DNA"/>
</dbReference>
<protein>
    <submittedName>
        <fullName evidence="1">Uncharacterized protein</fullName>
    </submittedName>
</protein>
<dbReference type="KEGG" id="rht:NT26_4302"/>
<dbReference type="STRING" id="1125847.NT26_4302"/>
<dbReference type="Proteomes" id="UP000010792">
    <property type="component" value="Chromosome"/>
</dbReference>
<gene>
    <name evidence="1" type="ORF">NT26_4302</name>
</gene>
<reference evidence="1 2" key="1">
    <citation type="journal article" date="2013" name="Genome Biol. Evol.">
        <title>Life in an arsenic-containing gold mine: genome and physiology of the autotrophic arsenite-oxidizing bacterium rhizobium sp. NT-26.</title>
        <authorList>
            <person name="Andres J."/>
            <person name="Arsene-Ploetze F."/>
            <person name="Barbe V."/>
            <person name="Brochier-Armanet C."/>
            <person name="Cleiss-Arnold J."/>
            <person name="Coppee J.Y."/>
            <person name="Dillies M.A."/>
            <person name="Geist"/>
            <person name="L"/>
            <person name="Joublin A."/>
            <person name="Koechler S."/>
            <person name="Lassalle F."/>
            <person name="Marchal M."/>
            <person name="Medigue C."/>
            <person name="Muller D."/>
            <person name="Nesme X."/>
            <person name="Plewniak F."/>
            <person name="Proux C."/>
            <person name="Ramirez-Bahena M.H."/>
            <person name="Schenowitz C."/>
            <person name="Sismeiro O."/>
            <person name="Vallenet D."/>
            <person name="Santini J.M."/>
            <person name="Bertin P.N."/>
        </authorList>
    </citation>
    <scope>NUCLEOTIDE SEQUENCE [LARGE SCALE GENOMIC DNA]</scope>
    <source>
        <strain evidence="1 2">NT-26</strain>
    </source>
</reference>
<name>L0NM87_9HYPH</name>
<keyword evidence="2" id="KW-1185">Reference proteome</keyword>
<evidence type="ECO:0000313" key="2">
    <source>
        <dbReference type="Proteomes" id="UP000010792"/>
    </source>
</evidence>
<proteinExistence type="predicted"/>
<evidence type="ECO:0000313" key="1">
    <source>
        <dbReference type="EMBL" id="CCF22024.1"/>
    </source>
</evidence>
<accession>L0NM87</accession>
<organism evidence="1 2">
    <name type="scientific">Pseudorhizobium banfieldiae</name>
    <dbReference type="NCBI Taxonomy" id="1125847"/>
    <lineage>
        <taxon>Bacteria</taxon>
        <taxon>Pseudomonadati</taxon>
        <taxon>Pseudomonadota</taxon>
        <taxon>Alphaproteobacteria</taxon>
        <taxon>Hyphomicrobiales</taxon>
        <taxon>Rhizobiaceae</taxon>
        <taxon>Rhizobium/Agrobacterium group</taxon>
        <taxon>Pseudorhizobium</taxon>
    </lineage>
</organism>